<dbReference type="Proteomes" id="UP000026915">
    <property type="component" value="Chromosome 4"/>
</dbReference>
<evidence type="ECO:0000313" key="2">
    <source>
        <dbReference type="Proteomes" id="UP000026915"/>
    </source>
</evidence>
<sequence>MQQKGELLFSGRNWRLLFRAGALSFSIPSWFLTSLPRLCRGFDEEHTSMRVRKHVIVLDLDSNINLLC</sequence>
<dbReference type="EMBL" id="CM001882">
    <property type="protein sequence ID" value="EOY06157.1"/>
    <property type="molecule type" value="Genomic_DNA"/>
</dbReference>
<protein>
    <submittedName>
        <fullName evidence="1">Uncharacterized protein</fullName>
    </submittedName>
</protein>
<name>A0A061EP96_THECC</name>
<dbReference type="AlphaFoldDB" id="A0A061EP96"/>
<evidence type="ECO:0000313" key="1">
    <source>
        <dbReference type="EMBL" id="EOY06157.1"/>
    </source>
</evidence>
<keyword evidence="2" id="KW-1185">Reference proteome</keyword>
<organism evidence="1 2">
    <name type="scientific">Theobroma cacao</name>
    <name type="common">Cacao</name>
    <name type="synonym">Cocoa</name>
    <dbReference type="NCBI Taxonomy" id="3641"/>
    <lineage>
        <taxon>Eukaryota</taxon>
        <taxon>Viridiplantae</taxon>
        <taxon>Streptophyta</taxon>
        <taxon>Embryophyta</taxon>
        <taxon>Tracheophyta</taxon>
        <taxon>Spermatophyta</taxon>
        <taxon>Magnoliopsida</taxon>
        <taxon>eudicotyledons</taxon>
        <taxon>Gunneridae</taxon>
        <taxon>Pentapetalae</taxon>
        <taxon>rosids</taxon>
        <taxon>malvids</taxon>
        <taxon>Malvales</taxon>
        <taxon>Malvaceae</taxon>
        <taxon>Byttnerioideae</taxon>
        <taxon>Theobroma</taxon>
    </lineage>
</organism>
<reference evidence="1 2" key="1">
    <citation type="journal article" date="2013" name="Genome Biol.">
        <title>The genome sequence of the most widely cultivated cacao type and its use to identify candidate genes regulating pod color.</title>
        <authorList>
            <person name="Motamayor J.C."/>
            <person name="Mockaitis K."/>
            <person name="Schmutz J."/>
            <person name="Haiminen N."/>
            <person name="Iii D.L."/>
            <person name="Cornejo O."/>
            <person name="Findley S.D."/>
            <person name="Zheng P."/>
            <person name="Utro F."/>
            <person name="Royaert S."/>
            <person name="Saski C."/>
            <person name="Jenkins J."/>
            <person name="Podicheti R."/>
            <person name="Zhao M."/>
            <person name="Scheffler B.E."/>
            <person name="Stack J.C."/>
            <person name="Feltus F.A."/>
            <person name="Mustiga G.M."/>
            <person name="Amores F."/>
            <person name="Phillips W."/>
            <person name="Marelli J.P."/>
            <person name="May G.D."/>
            <person name="Shapiro H."/>
            <person name="Ma J."/>
            <person name="Bustamante C.D."/>
            <person name="Schnell R.J."/>
            <person name="Main D."/>
            <person name="Gilbert D."/>
            <person name="Parida L."/>
            <person name="Kuhn D.N."/>
        </authorList>
    </citation>
    <scope>NUCLEOTIDE SEQUENCE [LARGE SCALE GENOMIC DNA]</scope>
    <source>
        <strain evidence="2">cv. Matina 1-6</strain>
    </source>
</reference>
<accession>A0A061EP96</accession>
<dbReference type="HOGENOM" id="CLU_2799128_0_0_1"/>
<dbReference type="Gramene" id="EOY06157">
    <property type="protein sequence ID" value="EOY06157"/>
    <property type="gene ID" value="TCM_020970"/>
</dbReference>
<gene>
    <name evidence="1" type="ORF">TCM_020970</name>
</gene>
<dbReference type="InParanoid" id="A0A061EP96"/>
<proteinExistence type="predicted"/>